<organism evidence="1 2">
    <name type="scientific">Faecalitalea cylindroides</name>
    <dbReference type="NCBI Taxonomy" id="39483"/>
    <lineage>
        <taxon>Bacteria</taxon>
        <taxon>Bacillati</taxon>
        <taxon>Bacillota</taxon>
        <taxon>Erysipelotrichia</taxon>
        <taxon>Erysipelotrichales</taxon>
        <taxon>Erysipelotrichaceae</taxon>
        <taxon>Faecalitalea</taxon>
    </lineage>
</organism>
<dbReference type="RefSeq" id="WP_087158726.1">
    <property type="nucleotide sequence ID" value="NZ_NFKM01000011.1"/>
</dbReference>
<dbReference type="EMBL" id="NFKM01000011">
    <property type="protein sequence ID" value="OUP60059.1"/>
    <property type="molecule type" value="Genomic_DNA"/>
</dbReference>
<comment type="caution">
    <text evidence="1">The sequence shown here is derived from an EMBL/GenBank/DDBJ whole genome shotgun (WGS) entry which is preliminary data.</text>
</comment>
<accession>A0A1Y4LWP9</accession>
<dbReference type="AlphaFoldDB" id="A0A1Y4LWP9"/>
<sequence>MKNKLIDLNNHLFEQMERLNDDDLTDEQLKKEVSRARAMEGLATNIIDNAKLALESQKFIQEYGYEAPKPQLPEMLEQRHEKVVK</sequence>
<dbReference type="Proteomes" id="UP000195447">
    <property type="component" value="Unassembled WGS sequence"/>
</dbReference>
<evidence type="ECO:0000313" key="1">
    <source>
        <dbReference type="EMBL" id="OUP60059.1"/>
    </source>
</evidence>
<keyword evidence="2" id="KW-1185">Reference proteome</keyword>
<protein>
    <recommendedName>
        <fullName evidence="3">Phage protein</fullName>
    </recommendedName>
</protein>
<gene>
    <name evidence="1" type="ORF">B5F14_06475</name>
</gene>
<proteinExistence type="predicted"/>
<reference evidence="2" key="1">
    <citation type="submission" date="2017-04" db="EMBL/GenBank/DDBJ databases">
        <title>Function of individual gut microbiota members based on whole genome sequencing of pure cultures obtained from chicken caecum.</title>
        <authorList>
            <person name="Medvecky M."/>
            <person name="Cejkova D."/>
            <person name="Polansky O."/>
            <person name="Karasova D."/>
            <person name="Kubasova T."/>
            <person name="Cizek A."/>
            <person name="Rychlik I."/>
        </authorList>
    </citation>
    <scope>NUCLEOTIDE SEQUENCE [LARGE SCALE GENOMIC DNA]</scope>
    <source>
        <strain evidence="2">An178</strain>
    </source>
</reference>
<evidence type="ECO:0008006" key="3">
    <source>
        <dbReference type="Google" id="ProtNLM"/>
    </source>
</evidence>
<evidence type="ECO:0000313" key="2">
    <source>
        <dbReference type="Proteomes" id="UP000195447"/>
    </source>
</evidence>
<name>A0A1Y4LWP9_9FIRM</name>